<reference evidence="1 2" key="4">
    <citation type="journal article" date="2011" name="BMC Genomics">
        <title>RNA-Seq improves annotation of protein-coding genes in the cucumber genome.</title>
        <authorList>
            <person name="Li Z."/>
            <person name="Zhang Z."/>
            <person name="Yan P."/>
            <person name="Huang S."/>
            <person name="Fei Z."/>
            <person name="Lin K."/>
        </authorList>
    </citation>
    <scope>NUCLEOTIDE SEQUENCE [LARGE SCALE GENOMIC DNA]</scope>
    <source>
        <strain evidence="2">cv. 9930</strain>
    </source>
</reference>
<sequence length="90" mass="10108">MSSFPLSANKLNEKLNFQGCQMESTALVPMKLLFLSHSFPSRWVKPSHRLNEELLTLPGECYISFFHNDSTEERAAATGINEQGSSFSPE</sequence>
<accession>A0A0A0KPS0</accession>
<name>A0A0A0KPS0_CUCSA</name>
<evidence type="ECO:0000313" key="2">
    <source>
        <dbReference type="Proteomes" id="UP000029981"/>
    </source>
</evidence>
<reference evidence="1 2" key="2">
    <citation type="journal article" date="2009" name="PLoS ONE">
        <title>An integrated genetic and cytogenetic map of the cucumber genome.</title>
        <authorList>
            <person name="Ren Y."/>
            <person name="Zhang Z."/>
            <person name="Liu J."/>
            <person name="Staub J.E."/>
            <person name="Han Y."/>
            <person name="Cheng Z."/>
            <person name="Li X."/>
            <person name="Lu J."/>
            <person name="Miao H."/>
            <person name="Kang H."/>
            <person name="Xie B."/>
            <person name="Gu X."/>
            <person name="Wang X."/>
            <person name="Du Y."/>
            <person name="Jin W."/>
            <person name="Huang S."/>
        </authorList>
    </citation>
    <scope>NUCLEOTIDE SEQUENCE [LARGE SCALE GENOMIC DNA]</scope>
    <source>
        <strain evidence="2">cv. 9930</strain>
    </source>
</reference>
<keyword evidence="2" id="KW-1185">Reference proteome</keyword>
<reference evidence="1 2" key="3">
    <citation type="journal article" date="2010" name="BMC Genomics">
        <title>Transcriptome sequencing and comparative analysis of cucumber flowers with different sex types.</title>
        <authorList>
            <person name="Guo S."/>
            <person name="Zheng Y."/>
            <person name="Joung J.G."/>
            <person name="Liu S."/>
            <person name="Zhang Z."/>
            <person name="Crasta O.R."/>
            <person name="Sobral B.W."/>
            <person name="Xu Y."/>
            <person name="Huang S."/>
            <person name="Fei Z."/>
        </authorList>
    </citation>
    <scope>NUCLEOTIDE SEQUENCE [LARGE SCALE GENOMIC DNA]</scope>
    <source>
        <strain evidence="2">cv. 9930</strain>
    </source>
</reference>
<reference evidence="1 2" key="1">
    <citation type="journal article" date="2009" name="Nat. Genet.">
        <title>The genome of the cucumber, Cucumis sativus L.</title>
        <authorList>
            <person name="Huang S."/>
            <person name="Li R."/>
            <person name="Zhang Z."/>
            <person name="Li L."/>
            <person name="Gu X."/>
            <person name="Fan W."/>
            <person name="Lucas W.J."/>
            <person name="Wang X."/>
            <person name="Xie B."/>
            <person name="Ni P."/>
            <person name="Ren Y."/>
            <person name="Zhu H."/>
            <person name="Li J."/>
            <person name="Lin K."/>
            <person name="Jin W."/>
            <person name="Fei Z."/>
            <person name="Li G."/>
            <person name="Staub J."/>
            <person name="Kilian A."/>
            <person name="van der Vossen E.A."/>
            <person name="Wu Y."/>
            <person name="Guo J."/>
            <person name="He J."/>
            <person name="Jia Z."/>
            <person name="Ren Y."/>
            <person name="Tian G."/>
            <person name="Lu Y."/>
            <person name="Ruan J."/>
            <person name="Qian W."/>
            <person name="Wang M."/>
            <person name="Huang Q."/>
            <person name="Li B."/>
            <person name="Xuan Z."/>
            <person name="Cao J."/>
            <person name="Asan"/>
            <person name="Wu Z."/>
            <person name="Zhang J."/>
            <person name="Cai Q."/>
            <person name="Bai Y."/>
            <person name="Zhao B."/>
            <person name="Han Y."/>
            <person name="Li Y."/>
            <person name="Li X."/>
            <person name="Wang S."/>
            <person name="Shi Q."/>
            <person name="Liu S."/>
            <person name="Cho W.K."/>
            <person name="Kim J.Y."/>
            <person name="Xu Y."/>
            <person name="Heller-Uszynska K."/>
            <person name="Miao H."/>
            <person name="Cheng Z."/>
            <person name="Zhang S."/>
            <person name="Wu J."/>
            <person name="Yang Y."/>
            <person name="Kang H."/>
            <person name="Li M."/>
            <person name="Liang H."/>
            <person name="Ren X."/>
            <person name="Shi Z."/>
            <person name="Wen M."/>
            <person name="Jian M."/>
            <person name="Yang H."/>
            <person name="Zhang G."/>
            <person name="Yang Z."/>
            <person name="Chen R."/>
            <person name="Liu S."/>
            <person name="Li J."/>
            <person name="Ma L."/>
            <person name="Liu H."/>
            <person name="Zhou Y."/>
            <person name="Zhao J."/>
            <person name="Fang X."/>
            <person name="Li G."/>
            <person name="Fang L."/>
            <person name="Li Y."/>
            <person name="Liu D."/>
            <person name="Zheng H."/>
            <person name="Zhang Y."/>
            <person name="Qin N."/>
            <person name="Li Z."/>
            <person name="Yang G."/>
            <person name="Yang S."/>
            <person name="Bolund L."/>
            <person name="Kristiansen K."/>
            <person name="Zheng H."/>
            <person name="Li S."/>
            <person name="Zhang X."/>
            <person name="Yang H."/>
            <person name="Wang J."/>
            <person name="Sun R."/>
            <person name="Zhang B."/>
            <person name="Jiang S."/>
            <person name="Wang J."/>
            <person name="Du Y."/>
            <person name="Li S."/>
        </authorList>
    </citation>
    <scope>NUCLEOTIDE SEQUENCE [LARGE SCALE GENOMIC DNA]</scope>
    <source>
        <strain evidence="2">cv. 9930</strain>
    </source>
</reference>
<proteinExistence type="predicted"/>
<dbReference type="EMBL" id="CM002926">
    <property type="protein sequence ID" value="KGN49726.1"/>
    <property type="molecule type" value="Genomic_DNA"/>
</dbReference>
<gene>
    <name evidence="1" type="ORF">Csa_5G090870</name>
</gene>
<dbReference type="Proteomes" id="UP000029981">
    <property type="component" value="Chromosome 5"/>
</dbReference>
<dbReference type="Gramene" id="KGN49726">
    <property type="protein sequence ID" value="KGN49726"/>
    <property type="gene ID" value="Csa_5G090870"/>
</dbReference>
<organism evidence="1 2">
    <name type="scientific">Cucumis sativus</name>
    <name type="common">Cucumber</name>
    <dbReference type="NCBI Taxonomy" id="3659"/>
    <lineage>
        <taxon>Eukaryota</taxon>
        <taxon>Viridiplantae</taxon>
        <taxon>Streptophyta</taxon>
        <taxon>Embryophyta</taxon>
        <taxon>Tracheophyta</taxon>
        <taxon>Spermatophyta</taxon>
        <taxon>Magnoliopsida</taxon>
        <taxon>eudicotyledons</taxon>
        <taxon>Gunneridae</taxon>
        <taxon>Pentapetalae</taxon>
        <taxon>rosids</taxon>
        <taxon>fabids</taxon>
        <taxon>Cucurbitales</taxon>
        <taxon>Cucurbitaceae</taxon>
        <taxon>Benincaseae</taxon>
        <taxon>Cucumis</taxon>
    </lineage>
</organism>
<evidence type="ECO:0000313" key="1">
    <source>
        <dbReference type="EMBL" id="KGN49726.1"/>
    </source>
</evidence>
<protein>
    <submittedName>
        <fullName evidence="1">Uncharacterized protein</fullName>
    </submittedName>
</protein>
<dbReference type="AlphaFoldDB" id="A0A0A0KPS0"/>